<keyword evidence="4" id="KW-1185">Reference proteome</keyword>
<comment type="caution">
    <text evidence="3">The sequence shown here is derived from an EMBL/GenBank/DDBJ whole genome shotgun (WGS) entry which is preliminary data.</text>
</comment>
<dbReference type="PANTHER" id="PTHR44051">
    <property type="entry name" value="GLUTATHIONE S-TRANSFERASE-RELATED"/>
    <property type="match status" value="1"/>
</dbReference>
<dbReference type="SUPFAM" id="SSF52833">
    <property type="entry name" value="Thioredoxin-like"/>
    <property type="match status" value="1"/>
</dbReference>
<dbReference type="InterPro" id="IPR036249">
    <property type="entry name" value="Thioredoxin-like_sf"/>
</dbReference>
<protein>
    <submittedName>
        <fullName evidence="3">Glutathione S-transferase family protein</fullName>
    </submittedName>
</protein>
<dbReference type="Pfam" id="PF02798">
    <property type="entry name" value="GST_N"/>
    <property type="match status" value="1"/>
</dbReference>
<dbReference type="Gene3D" id="1.20.1050.10">
    <property type="match status" value="1"/>
</dbReference>
<dbReference type="PANTHER" id="PTHR44051:SF8">
    <property type="entry name" value="GLUTATHIONE S-TRANSFERASE GSTA"/>
    <property type="match status" value="1"/>
</dbReference>
<dbReference type="SFLD" id="SFLDS00019">
    <property type="entry name" value="Glutathione_Transferase_(cytos"/>
    <property type="match status" value="1"/>
</dbReference>
<sequence>MKPRFYYAPKTCALATHIVLEHIGIDYEGIKLDFRENQQRTKEYLAVNPKGRVPALVTDRGVITETPALLLYLAQTYPQAELAPLSDPFALAEMQAANSWFCSTVHVVHAHGPRGSRWSDDAAAQQSMKAKVPQNMSECFAWVESELLRGPWVMGANFTVADPYLFTMSSWLTSDGVDIAKFPRVAEHYKRMLEMPAVRKVMPLHGM</sequence>
<dbReference type="SUPFAM" id="SSF47616">
    <property type="entry name" value="GST C-terminal domain-like"/>
    <property type="match status" value="1"/>
</dbReference>
<dbReference type="AlphaFoldDB" id="A0A953NA18"/>
<dbReference type="PROSITE" id="PS50405">
    <property type="entry name" value="GST_CTER"/>
    <property type="match status" value="1"/>
</dbReference>
<dbReference type="CDD" id="cd03057">
    <property type="entry name" value="GST_N_Beta"/>
    <property type="match status" value="1"/>
</dbReference>
<accession>A0A953NA18</accession>
<dbReference type="SFLD" id="SFLDG00358">
    <property type="entry name" value="Main_(cytGST)"/>
    <property type="match status" value="1"/>
</dbReference>
<feature type="domain" description="GST C-terminal" evidence="2">
    <location>
        <begin position="87"/>
        <end position="207"/>
    </location>
</feature>
<evidence type="ECO:0000259" key="1">
    <source>
        <dbReference type="PROSITE" id="PS50404"/>
    </source>
</evidence>
<dbReference type="Gene3D" id="3.40.30.10">
    <property type="entry name" value="Glutaredoxin"/>
    <property type="match status" value="1"/>
</dbReference>
<gene>
    <name evidence="3" type="ORF">KZZ10_11620</name>
</gene>
<dbReference type="InterPro" id="IPR036282">
    <property type="entry name" value="Glutathione-S-Trfase_C_sf"/>
</dbReference>
<proteinExistence type="predicted"/>
<feature type="domain" description="GST N-terminal" evidence="1">
    <location>
        <begin position="1"/>
        <end position="81"/>
    </location>
</feature>
<dbReference type="CDD" id="cd03188">
    <property type="entry name" value="GST_C_Beta"/>
    <property type="match status" value="1"/>
</dbReference>
<evidence type="ECO:0000313" key="3">
    <source>
        <dbReference type="EMBL" id="MBZ1351295.1"/>
    </source>
</evidence>
<reference evidence="3" key="1">
    <citation type="submission" date="2021-07" db="EMBL/GenBank/DDBJ databases">
        <title>New genus and species of the family Alcaligenaceae.</title>
        <authorList>
            <person name="Hahn M.W."/>
        </authorList>
    </citation>
    <scope>NUCLEOTIDE SEQUENCE</scope>
    <source>
        <strain evidence="3">LF4-65</strain>
    </source>
</reference>
<dbReference type="Pfam" id="PF13410">
    <property type="entry name" value="GST_C_2"/>
    <property type="match status" value="1"/>
</dbReference>
<dbReference type="EMBL" id="JAHXRI010000010">
    <property type="protein sequence ID" value="MBZ1351295.1"/>
    <property type="molecule type" value="Genomic_DNA"/>
</dbReference>
<name>A0A953NA18_9BURK</name>
<evidence type="ECO:0000313" key="4">
    <source>
        <dbReference type="Proteomes" id="UP000739565"/>
    </source>
</evidence>
<dbReference type="InterPro" id="IPR010987">
    <property type="entry name" value="Glutathione-S-Trfase_C-like"/>
</dbReference>
<organism evidence="3 4">
    <name type="scientific">Zwartia hollandica</name>
    <dbReference type="NCBI Taxonomy" id="324606"/>
    <lineage>
        <taxon>Bacteria</taxon>
        <taxon>Pseudomonadati</taxon>
        <taxon>Pseudomonadota</taxon>
        <taxon>Betaproteobacteria</taxon>
        <taxon>Burkholderiales</taxon>
        <taxon>Alcaligenaceae</taxon>
        <taxon>Zwartia</taxon>
    </lineage>
</organism>
<dbReference type="InterPro" id="IPR040079">
    <property type="entry name" value="Glutathione_S-Trfase"/>
</dbReference>
<evidence type="ECO:0000259" key="2">
    <source>
        <dbReference type="PROSITE" id="PS50405"/>
    </source>
</evidence>
<dbReference type="Proteomes" id="UP000739565">
    <property type="component" value="Unassembled WGS sequence"/>
</dbReference>
<dbReference type="PROSITE" id="PS50404">
    <property type="entry name" value="GST_NTER"/>
    <property type="match status" value="1"/>
</dbReference>
<dbReference type="SFLD" id="SFLDG01150">
    <property type="entry name" value="Main.1:_Beta-like"/>
    <property type="match status" value="1"/>
</dbReference>
<dbReference type="InterPro" id="IPR004045">
    <property type="entry name" value="Glutathione_S-Trfase_N"/>
</dbReference>